<feature type="compositionally biased region" description="Basic residues" evidence="1">
    <location>
        <begin position="38"/>
        <end position="59"/>
    </location>
</feature>
<dbReference type="Proteomes" id="UP000684084">
    <property type="component" value="Unassembled WGS sequence"/>
</dbReference>
<dbReference type="AlphaFoldDB" id="A0A915YWZ8"/>
<feature type="region of interest" description="Disordered" evidence="1">
    <location>
        <begin position="24"/>
        <end position="75"/>
    </location>
</feature>
<proteinExistence type="predicted"/>
<gene>
    <name evidence="2" type="ORF">CHRIB12_LOCUS4679</name>
</gene>
<dbReference type="VEuPathDB" id="FungiDB:RhiirFUN_016166"/>
<dbReference type="OrthoDB" id="2319488at2759"/>
<sequence length="75" mass="8847">MSDNQEINNPKNKAYLKRALERLSHKSEDERVSDIHKRIDKHNKQLAKKKPNTKNRTRAHAMPYTRRNGAPDNNK</sequence>
<evidence type="ECO:0000313" key="3">
    <source>
        <dbReference type="Proteomes" id="UP000684084"/>
    </source>
</evidence>
<protein>
    <submittedName>
        <fullName evidence="2">Uncharacterized protein</fullName>
    </submittedName>
</protein>
<name>A0A915YWZ8_9GLOM</name>
<organism evidence="2 3">
    <name type="scientific">Rhizophagus irregularis</name>
    <dbReference type="NCBI Taxonomy" id="588596"/>
    <lineage>
        <taxon>Eukaryota</taxon>
        <taxon>Fungi</taxon>
        <taxon>Fungi incertae sedis</taxon>
        <taxon>Mucoromycota</taxon>
        <taxon>Glomeromycotina</taxon>
        <taxon>Glomeromycetes</taxon>
        <taxon>Glomerales</taxon>
        <taxon>Glomeraceae</taxon>
        <taxon>Rhizophagus</taxon>
    </lineage>
</organism>
<comment type="caution">
    <text evidence="2">The sequence shown here is derived from an EMBL/GenBank/DDBJ whole genome shotgun (WGS) entry which is preliminary data.</text>
</comment>
<evidence type="ECO:0000313" key="2">
    <source>
        <dbReference type="EMBL" id="CAB5349342.1"/>
    </source>
</evidence>
<evidence type="ECO:0000256" key="1">
    <source>
        <dbReference type="SAM" id="MobiDB-lite"/>
    </source>
</evidence>
<reference evidence="2" key="1">
    <citation type="submission" date="2020-05" db="EMBL/GenBank/DDBJ databases">
        <authorList>
            <person name="Rincon C."/>
            <person name="Sanders R I."/>
            <person name="Robbins C."/>
            <person name="Chaturvedi A."/>
        </authorList>
    </citation>
    <scope>NUCLEOTIDE SEQUENCE</scope>
    <source>
        <strain evidence="2">CHB12</strain>
    </source>
</reference>
<feature type="compositionally biased region" description="Basic and acidic residues" evidence="1">
    <location>
        <begin position="24"/>
        <end position="37"/>
    </location>
</feature>
<dbReference type="EMBL" id="CAGKOT010000007">
    <property type="protein sequence ID" value="CAB5349342.1"/>
    <property type="molecule type" value="Genomic_DNA"/>
</dbReference>
<accession>A0A915YWZ8</accession>